<comment type="similarity">
    <text evidence="7">Belongs to the binding-protein-dependent transport system permease family.</text>
</comment>
<evidence type="ECO:0000313" key="10">
    <source>
        <dbReference type="Proteomes" id="UP000198694"/>
    </source>
</evidence>
<protein>
    <submittedName>
        <fullName evidence="9">Arabinosaccharide transport system permease protein</fullName>
    </submittedName>
</protein>
<keyword evidence="2 7" id="KW-0813">Transport</keyword>
<dbReference type="Pfam" id="PF00528">
    <property type="entry name" value="BPD_transp_1"/>
    <property type="match status" value="1"/>
</dbReference>
<feature type="transmembrane region" description="Helical" evidence="7">
    <location>
        <begin position="12"/>
        <end position="36"/>
    </location>
</feature>
<comment type="subcellular location">
    <subcellularLocation>
        <location evidence="1 7">Cell membrane</location>
        <topology evidence="1 7">Multi-pass membrane protein</topology>
    </subcellularLocation>
</comment>
<dbReference type="Proteomes" id="UP000198694">
    <property type="component" value="Unassembled WGS sequence"/>
</dbReference>
<dbReference type="PANTHER" id="PTHR43744:SF2">
    <property type="entry name" value="ARABINOOLIGOSACCHARIDES TRANSPORT SYSTEM PERMEASE PROTEIN ARAQ"/>
    <property type="match status" value="1"/>
</dbReference>
<keyword evidence="10" id="KW-1185">Reference proteome</keyword>
<feature type="transmembrane region" description="Helical" evidence="7">
    <location>
        <begin position="113"/>
        <end position="134"/>
    </location>
</feature>
<dbReference type="PROSITE" id="PS50928">
    <property type="entry name" value="ABC_TM1"/>
    <property type="match status" value="1"/>
</dbReference>
<dbReference type="PANTHER" id="PTHR43744">
    <property type="entry name" value="ABC TRANSPORTER PERMEASE PROTEIN MG189-RELATED-RELATED"/>
    <property type="match status" value="1"/>
</dbReference>
<keyword evidence="5 7" id="KW-1133">Transmembrane helix</keyword>
<keyword evidence="3" id="KW-1003">Cell membrane</keyword>
<keyword evidence="4 7" id="KW-0812">Transmembrane</keyword>
<proteinExistence type="inferred from homology"/>
<name>A0A1G8ZXF2_9BACI</name>
<reference evidence="9 10" key="1">
    <citation type="submission" date="2016-10" db="EMBL/GenBank/DDBJ databases">
        <authorList>
            <person name="de Groot N.N."/>
        </authorList>
    </citation>
    <scope>NUCLEOTIDE SEQUENCE [LARGE SCALE GENOMIC DNA]</scope>
    <source>
        <strain evidence="9 10">CGMCC 1.6502</strain>
    </source>
</reference>
<evidence type="ECO:0000256" key="2">
    <source>
        <dbReference type="ARBA" id="ARBA00022448"/>
    </source>
</evidence>
<dbReference type="STRING" id="407036.SAMN05216243_2260"/>
<dbReference type="CDD" id="cd06261">
    <property type="entry name" value="TM_PBP2"/>
    <property type="match status" value="1"/>
</dbReference>
<dbReference type="Gene3D" id="1.10.3720.10">
    <property type="entry name" value="MetI-like"/>
    <property type="match status" value="1"/>
</dbReference>
<evidence type="ECO:0000259" key="8">
    <source>
        <dbReference type="PROSITE" id="PS50928"/>
    </source>
</evidence>
<evidence type="ECO:0000313" key="9">
    <source>
        <dbReference type="EMBL" id="SDK19324.1"/>
    </source>
</evidence>
<keyword evidence="6 7" id="KW-0472">Membrane</keyword>
<dbReference type="SUPFAM" id="SSF161098">
    <property type="entry name" value="MetI-like"/>
    <property type="match status" value="1"/>
</dbReference>
<feature type="transmembrane region" description="Helical" evidence="7">
    <location>
        <begin position="188"/>
        <end position="210"/>
    </location>
</feature>
<evidence type="ECO:0000256" key="5">
    <source>
        <dbReference type="ARBA" id="ARBA00022989"/>
    </source>
</evidence>
<dbReference type="GO" id="GO:0055085">
    <property type="term" value="P:transmembrane transport"/>
    <property type="evidence" value="ECO:0007669"/>
    <property type="project" value="InterPro"/>
</dbReference>
<feature type="transmembrane region" description="Helical" evidence="7">
    <location>
        <begin position="146"/>
        <end position="167"/>
    </location>
</feature>
<organism evidence="9 10">
    <name type="scientific">Sediminibacillus albus</name>
    <dbReference type="NCBI Taxonomy" id="407036"/>
    <lineage>
        <taxon>Bacteria</taxon>
        <taxon>Bacillati</taxon>
        <taxon>Bacillota</taxon>
        <taxon>Bacilli</taxon>
        <taxon>Bacillales</taxon>
        <taxon>Bacillaceae</taxon>
        <taxon>Sediminibacillus</taxon>
    </lineage>
</organism>
<accession>A0A1G8ZXF2</accession>
<gene>
    <name evidence="9" type="ORF">SAMN05216243_2260</name>
</gene>
<dbReference type="EMBL" id="FNFL01000003">
    <property type="protein sequence ID" value="SDK19324.1"/>
    <property type="molecule type" value="Genomic_DNA"/>
</dbReference>
<dbReference type="AlphaFoldDB" id="A0A1G8ZXF2"/>
<dbReference type="GO" id="GO:0005886">
    <property type="term" value="C:plasma membrane"/>
    <property type="evidence" value="ECO:0007669"/>
    <property type="project" value="UniProtKB-SubCell"/>
</dbReference>
<feature type="domain" description="ABC transmembrane type-1" evidence="8">
    <location>
        <begin position="78"/>
        <end position="267"/>
    </location>
</feature>
<evidence type="ECO:0000256" key="4">
    <source>
        <dbReference type="ARBA" id="ARBA00022692"/>
    </source>
</evidence>
<sequence>MKNNNKRNNRMLKWIVNISFFVISFIALFPIISLLISSFRPSSILMRDGISLTFDLNTLNINNYQFIFTQAADYWQWYGNSLVISAVTIVLSLFFSSMVGYALAVYDFKGRNFFFILVLFILMVPFEILMLPLYQLMISTKLINTYTAVILPMVVAPIAVFFFRQYALGLPKELMDSARIDGATEYGIFFRIMMPLMLPSFAAMGILQGLGSWNNFLWPLIVLRSNDMFTLPLGLATLLTPYGNNYDILIAGSVMTVVPILILFIFFQRYFVEGLTVGGVKG</sequence>
<dbReference type="InterPro" id="IPR035906">
    <property type="entry name" value="MetI-like_sf"/>
</dbReference>
<evidence type="ECO:0000256" key="1">
    <source>
        <dbReference type="ARBA" id="ARBA00004651"/>
    </source>
</evidence>
<dbReference type="InterPro" id="IPR000515">
    <property type="entry name" value="MetI-like"/>
</dbReference>
<evidence type="ECO:0000256" key="7">
    <source>
        <dbReference type="RuleBase" id="RU363032"/>
    </source>
</evidence>
<dbReference type="RefSeq" id="WP_175559320.1">
    <property type="nucleotide sequence ID" value="NZ_FNFL01000003.1"/>
</dbReference>
<feature type="transmembrane region" description="Helical" evidence="7">
    <location>
        <begin position="246"/>
        <end position="267"/>
    </location>
</feature>
<feature type="transmembrane region" description="Helical" evidence="7">
    <location>
        <begin position="82"/>
        <end position="106"/>
    </location>
</feature>
<evidence type="ECO:0000256" key="6">
    <source>
        <dbReference type="ARBA" id="ARBA00023136"/>
    </source>
</evidence>
<evidence type="ECO:0000256" key="3">
    <source>
        <dbReference type="ARBA" id="ARBA00022475"/>
    </source>
</evidence>